<dbReference type="InterPro" id="IPR033248">
    <property type="entry name" value="Transketolase_C"/>
</dbReference>
<evidence type="ECO:0000313" key="6">
    <source>
        <dbReference type="Proteomes" id="UP000265955"/>
    </source>
</evidence>
<evidence type="ECO:0000256" key="3">
    <source>
        <dbReference type="ARBA" id="ARBA00023052"/>
    </source>
</evidence>
<evidence type="ECO:0000256" key="2">
    <source>
        <dbReference type="ARBA" id="ARBA00023002"/>
    </source>
</evidence>
<dbReference type="SUPFAM" id="SSF52922">
    <property type="entry name" value="TK C-terminal domain-like"/>
    <property type="match status" value="1"/>
</dbReference>
<dbReference type="Gene3D" id="3.40.50.920">
    <property type="match status" value="1"/>
</dbReference>
<dbReference type="SMART" id="SM00861">
    <property type="entry name" value="Transket_pyr"/>
    <property type="match status" value="1"/>
</dbReference>
<protein>
    <submittedName>
        <fullName evidence="5">Alpha-ketoacid dehydrogenase subunit beta</fullName>
    </submittedName>
</protein>
<keyword evidence="6" id="KW-1185">Reference proteome</keyword>
<dbReference type="FunFam" id="3.40.50.920:FF:000001">
    <property type="entry name" value="Pyruvate dehydrogenase E1 beta subunit"/>
    <property type="match status" value="1"/>
</dbReference>
<dbReference type="PANTHER" id="PTHR43257">
    <property type="entry name" value="PYRUVATE DEHYDROGENASE E1 COMPONENT BETA SUBUNIT"/>
    <property type="match status" value="1"/>
</dbReference>
<accession>A0A3A3FN05</accession>
<dbReference type="NCBIfam" id="NF006667">
    <property type="entry name" value="PRK09212.1"/>
    <property type="match status" value="1"/>
</dbReference>
<dbReference type="AlphaFoldDB" id="A0A3A3FN05"/>
<dbReference type="InterPro" id="IPR009014">
    <property type="entry name" value="Transketo_C/PFOR_II"/>
</dbReference>
<dbReference type="GO" id="GO:0016491">
    <property type="term" value="F:oxidoreductase activity"/>
    <property type="evidence" value="ECO:0007669"/>
    <property type="project" value="UniProtKB-KW"/>
</dbReference>
<dbReference type="Pfam" id="PF02780">
    <property type="entry name" value="Transketolase_C"/>
    <property type="match status" value="1"/>
</dbReference>
<sequence>MSQITVNEAITQALAEEMRRDPRVLMFGEGVATKRQDLLAEFGGQRVRNTPLAEGIIAGTAAGAAATGLRPVVDLLFAPFLCFAMDEIVNSAGKLRYISGGQFAFPMVVIAMTGSGWTVGAQHNHNLEAWFVHSPGLKVVMPSNAADFKGLLKSAIRDDNPVLFFVDMALGHVPGEVQDDEQLVPLGRAAIAREGKDVTIISYAKMVNTCLEAAEQLAEQGISAEVIDLRSLKPLDEEAILRSARKTGRVLIVHEASRMCGVGAEVSAIITEHAFDALKAPIIRLTGPDAPAPSSYMLEQAFMPQPDAVVVSVAKLMGPIALRGHAREAVNA</sequence>
<dbReference type="OrthoDB" id="9780894at2"/>
<dbReference type="PANTHER" id="PTHR43257:SF2">
    <property type="entry name" value="PYRUVATE DEHYDROGENASE E1 COMPONENT SUBUNIT BETA"/>
    <property type="match status" value="1"/>
</dbReference>
<dbReference type="Gene3D" id="3.40.50.970">
    <property type="match status" value="1"/>
</dbReference>
<dbReference type="EMBL" id="QYUO01000002">
    <property type="protein sequence ID" value="RJF96111.1"/>
    <property type="molecule type" value="Genomic_DNA"/>
</dbReference>
<dbReference type="InterPro" id="IPR005475">
    <property type="entry name" value="Transketolase-like_Pyr-bd"/>
</dbReference>
<keyword evidence="3" id="KW-0786">Thiamine pyrophosphate</keyword>
<comment type="caution">
    <text evidence="5">The sequence shown here is derived from an EMBL/GenBank/DDBJ whole genome shotgun (WGS) entry which is preliminary data.</text>
</comment>
<keyword evidence="2" id="KW-0560">Oxidoreductase</keyword>
<comment type="cofactor">
    <cofactor evidence="1">
        <name>thiamine diphosphate</name>
        <dbReference type="ChEBI" id="CHEBI:58937"/>
    </cofactor>
</comment>
<organism evidence="5 6">
    <name type="scientific">Noviherbaspirillum saxi</name>
    <dbReference type="NCBI Taxonomy" id="2320863"/>
    <lineage>
        <taxon>Bacteria</taxon>
        <taxon>Pseudomonadati</taxon>
        <taxon>Pseudomonadota</taxon>
        <taxon>Betaproteobacteria</taxon>
        <taxon>Burkholderiales</taxon>
        <taxon>Oxalobacteraceae</taxon>
        <taxon>Noviherbaspirillum</taxon>
    </lineage>
</organism>
<feature type="domain" description="Transketolase-like pyrimidine-binding" evidence="4">
    <location>
        <begin position="4"/>
        <end position="172"/>
    </location>
</feature>
<dbReference type="Pfam" id="PF02779">
    <property type="entry name" value="Transket_pyr"/>
    <property type="match status" value="1"/>
</dbReference>
<name>A0A3A3FN05_9BURK</name>
<dbReference type="SUPFAM" id="SSF52518">
    <property type="entry name" value="Thiamin diphosphate-binding fold (THDP-binding)"/>
    <property type="match status" value="1"/>
</dbReference>
<evidence type="ECO:0000313" key="5">
    <source>
        <dbReference type="EMBL" id="RJF96111.1"/>
    </source>
</evidence>
<proteinExistence type="predicted"/>
<evidence type="ECO:0000259" key="4">
    <source>
        <dbReference type="SMART" id="SM00861"/>
    </source>
</evidence>
<gene>
    <name evidence="5" type="ORF">D3871_22505</name>
</gene>
<dbReference type="InterPro" id="IPR029061">
    <property type="entry name" value="THDP-binding"/>
</dbReference>
<evidence type="ECO:0000256" key="1">
    <source>
        <dbReference type="ARBA" id="ARBA00001964"/>
    </source>
</evidence>
<dbReference type="Proteomes" id="UP000265955">
    <property type="component" value="Unassembled WGS sequence"/>
</dbReference>
<dbReference type="RefSeq" id="WP_119771257.1">
    <property type="nucleotide sequence ID" value="NZ_QYUO01000002.1"/>
</dbReference>
<reference evidence="6" key="1">
    <citation type="submission" date="2018-09" db="EMBL/GenBank/DDBJ databases">
        <authorList>
            <person name="Zhu H."/>
        </authorList>
    </citation>
    <scope>NUCLEOTIDE SEQUENCE [LARGE SCALE GENOMIC DNA]</scope>
    <source>
        <strain evidence="6">K1R23-30</strain>
    </source>
</reference>